<evidence type="ECO:0000313" key="2">
    <source>
        <dbReference type="Proteomes" id="UP000217790"/>
    </source>
</evidence>
<dbReference type="InParanoid" id="A0A2H3CCH7"/>
<dbReference type="AlphaFoldDB" id="A0A2H3CCH7"/>
<dbReference type="Proteomes" id="UP000217790">
    <property type="component" value="Unassembled WGS sequence"/>
</dbReference>
<organism evidence="1 2">
    <name type="scientific">Armillaria gallica</name>
    <name type="common">Bulbous honey fungus</name>
    <name type="synonym">Armillaria bulbosa</name>
    <dbReference type="NCBI Taxonomy" id="47427"/>
    <lineage>
        <taxon>Eukaryota</taxon>
        <taxon>Fungi</taxon>
        <taxon>Dikarya</taxon>
        <taxon>Basidiomycota</taxon>
        <taxon>Agaricomycotina</taxon>
        <taxon>Agaricomycetes</taxon>
        <taxon>Agaricomycetidae</taxon>
        <taxon>Agaricales</taxon>
        <taxon>Marasmiineae</taxon>
        <taxon>Physalacriaceae</taxon>
        <taxon>Armillaria</taxon>
    </lineage>
</organism>
<gene>
    <name evidence="1" type="ORF">ARMGADRAFT_1093040</name>
</gene>
<accession>A0A2H3CCH7</accession>
<protein>
    <submittedName>
        <fullName evidence="1">Uncharacterized protein</fullName>
    </submittedName>
</protein>
<keyword evidence="2" id="KW-1185">Reference proteome</keyword>
<proteinExistence type="predicted"/>
<reference evidence="2" key="1">
    <citation type="journal article" date="2017" name="Nat. Ecol. Evol.">
        <title>Genome expansion and lineage-specific genetic innovations in the forest pathogenic fungi Armillaria.</title>
        <authorList>
            <person name="Sipos G."/>
            <person name="Prasanna A.N."/>
            <person name="Walter M.C."/>
            <person name="O'Connor E."/>
            <person name="Balint B."/>
            <person name="Krizsan K."/>
            <person name="Kiss B."/>
            <person name="Hess J."/>
            <person name="Varga T."/>
            <person name="Slot J."/>
            <person name="Riley R."/>
            <person name="Boka B."/>
            <person name="Rigling D."/>
            <person name="Barry K."/>
            <person name="Lee J."/>
            <person name="Mihaltcheva S."/>
            <person name="LaButti K."/>
            <person name="Lipzen A."/>
            <person name="Waldron R."/>
            <person name="Moloney N.M."/>
            <person name="Sperisen C."/>
            <person name="Kredics L."/>
            <person name="Vagvoelgyi C."/>
            <person name="Patrignani A."/>
            <person name="Fitzpatrick D."/>
            <person name="Nagy I."/>
            <person name="Doyle S."/>
            <person name="Anderson J.B."/>
            <person name="Grigoriev I.V."/>
            <person name="Gueldener U."/>
            <person name="Muensterkoetter M."/>
            <person name="Nagy L.G."/>
        </authorList>
    </citation>
    <scope>NUCLEOTIDE SEQUENCE [LARGE SCALE GENOMIC DNA]</scope>
    <source>
        <strain evidence="2">Ar21-2</strain>
    </source>
</reference>
<evidence type="ECO:0000313" key="1">
    <source>
        <dbReference type="EMBL" id="PBK79560.1"/>
    </source>
</evidence>
<dbReference type="EMBL" id="KZ293771">
    <property type="protein sequence ID" value="PBK79560.1"/>
    <property type="molecule type" value="Genomic_DNA"/>
</dbReference>
<name>A0A2H3CCH7_ARMGA</name>
<sequence length="126" mass="13970">MSRHSSGFCHIEFGDACFLGTPKISHSFRLGSMTRPTYSLSDFLYFSMTTVARHRLRHSAPPYAYPKLSLSASHPALSIPIPPLSPSPSTPMQIQESFTHTAAVMFFSPTTLYATPHLVILQSTRL</sequence>